<evidence type="ECO:0000313" key="3">
    <source>
        <dbReference type="Proteomes" id="UP000632659"/>
    </source>
</evidence>
<evidence type="ECO:0000313" key="2">
    <source>
        <dbReference type="EMBL" id="MBC8611371.1"/>
    </source>
</evidence>
<dbReference type="InterPro" id="IPR013249">
    <property type="entry name" value="RNA_pol_sigma70_r4_t2"/>
</dbReference>
<protein>
    <submittedName>
        <fullName evidence="2">Sigma-70 family RNA polymerase sigma factor</fullName>
    </submittedName>
</protein>
<dbReference type="RefSeq" id="WP_187536595.1">
    <property type="nucleotide sequence ID" value="NZ_JACRTL010000005.1"/>
</dbReference>
<name>A0A8J6PFG9_9FIRM</name>
<dbReference type="EMBL" id="JACRTL010000005">
    <property type="protein sequence ID" value="MBC8611371.1"/>
    <property type="molecule type" value="Genomic_DNA"/>
</dbReference>
<keyword evidence="3" id="KW-1185">Reference proteome</keyword>
<evidence type="ECO:0000259" key="1">
    <source>
        <dbReference type="Pfam" id="PF08281"/>
    </source>
</evidence>
<dbReference type="InterPro" id="IPR013324">
    <property type="entry name" value="RNA_pol_sigma_r3/r4-like"/>
</dbReference>
<dbReference type="Pfam" id="PF08281">
    <property type="entry name" value="Sigma70_r4_2"/>
    <property type="match status" value="1"/>
</dbReference>
<proteinExistence type="predicted"/>
<dbReference type="AlphaFoldDB" id="A0A8J6PFG9"/>
<sequence>MPYITGSFTLHDPFLFHQSAEEGKLVVCYFNDGGNDANAVQNQFTAYLQRSLAFRRLDYLRKKHLEYNHHLSSDSLSRYSVSEEECYAPVFANVISDPQWISILEQLRPVEQEILIRRVLKGQELKQIARDLGLKYGTVKVNYCRLKIKIQKRWNDHEF</sequence>
<accession>A0A8J6PFG9</accession>
<gene>
    <name evidence="2" type="ORF">H8702_09690</name>
</gene>
<reference evidence="2" key="1">
    <citation type="submission" date="2020-08" db="EMBL/GenBank/DDBJ databases">
        <title>Genome public.</title>
        <authorList>
            <person name="Liu C."/>
            <person name="Sun Q."/>
        </authorList>
    </citation>
    <scope>NUCLEOTIDE SEQUENCE</scope>
    <source>
        <strain evidence="2">NSJ-15</strain>
    </source>
</reference>
<dbReference type="InterPro" id="IPR036388">
    <property type="entry name" value="WH-like_DNA-bd_sf"/>
</dbReference>
<comment type="caution">
    <text evidence="2">The sequence shown here is derived from an EMBL/GenBank/DDBJ whole genome shotgun (WGS) entry which is preliminary data.</text>
</comment>
<dbReference type="GO" id="GO:0006352">
    <property type="term" value="P:DNA-templated transcription initiation"/>
    <property type="evidence" value="ECO:0007669"/>
    <property type="project" value="InterPro"/>
</dbReference>
<dbReference type="SUPFAM" id="SSF88659">
    <property type="entry name" value="Sigma3 and sigma4 domains of RNA polymerase sigma factors"/>
    <property type="match status" value="1"/>
</dbReference>
<organism evidence="2 3">
    <name type="scientific">Massiliimalia timonensis</name>
    <dbReference type="NCBI Taxonomy" id="1987501"/>
    <lineage>
        <taxon>Bacteria</taxon>
        <taxon>Bacillati</taxon>
        <taxon>Bacillota</taxon>
        <taxon>Clostridia</taxon>
        <taxon>Eubacteriales</taxon>
        <taxon>Oscillospiraceae</taxon>
        <taxon>Massiliimalia</taxon>
    </lineage>
</organism>
<feature type="domain" description="RNA polymerase sigma factor 70 region 4 type 2" evidence="1">
    <location>
        <begin position="102"/>
        <end position="147"/>
    </location>
</feature>
<dbReference type="Proteomes" id="UP000632659">
    <property type="component" value="Unassembled WGS sequence"/>
</dbReference>
<dbReference type="GO" id="GO:0003677">
    <property type="term" value="F:DNA binding"/>
    <property type="evidence" value="ECO:0007669"/>
    <property type="project" value="InterPro"/>
</dbReference>
<dbReference type="GO" id="GO:0016987">
    <property type="term" value="F:sigma factor activity"/>
    <property type="evidence" value="ECO:0007669"/>
    <property type="project" value="InterPro"/>
</dbReference>
<dbReference type="Gene3D" id="1.10.10.10">
    <property type="entry name" value="Winged helix-like DNA-binding domain superfamily/Winged helix DNA-binding domain"/>
    <property type="match status" value="1"/>
</dbReference>